<comment type="subcellular location">
    <subcellularLocation>
        <location evidence="2 10">Membrane</location>
        <topology evidence="2 10">Multi-pass membrane protein</topology>
    </subcellularLocation>
</comment>
<dbReference type="Gene3D" id="1.20.1540.10">
    <property type="entry name" value="Rhomboid-like"/>
    <property type="match status" value="1"/>
</dbReference>
<keyword evidence="9 10" id="KW-0472">Membrane</keyword>
<evidence type="ECO:0000256" key="7">
    <source>
        <dbReference type="ARBA" id="ARBA00022825"/>
    </source>
</evidence>
<dbReference type="SUPFAM" id="SSF144091">
    <property type="entry name" value="Rhomboid-like"/>
    <property type="match status" value="1"/>
</dbReference>
<dbReference type="KEGG" id="tan:TA13905"/>
<evidence type="ECO:0000256" key="9">
    <source>
        <dbReference type="ARBA" id="ARBA00023136"/>
    </source>
</evidence>
<dbReference type="GO" id="GO:0016020">
    <property type="term" value="C:membrane"/>
    <property type="evidence" value="ECO:0007669"/>
    <property type="project" value="UniProtKB-SubCell"/>
</dbReference>
<accession>Q4UES4</accession>
<protein>
    <recommendedName>
        <fullName evidence="10">Rhomboid-like protease</fullName>
        <ecNumber evidence="10">3.4.21.105</ecNumber>
    </recommendedName>
</protein>
<dbReference type="GO" id="GO:0006508">
    <property type="term" value="P:proteolysis"/>
    <property type="evidence" value="ECO:0007669"/>
    <property type="project" value="UniProtKB-KW"/>
</dbReference>
<comment type="similarity">
    <text evidence="3 10">Belongs to the peptidase S54 family.</text>
</comment>
<organism evidence="13 14">
    <name type="scientific">Theileria annulata</name>
    <dbReference type="NCBI Taxonomy" id="5874"/>
    <lineage>
        <taxon>Eukaryota</taxon>
        <taxon>Sar</taxon>
        <taxon>Alveolata</taxon>
        <taxon>Apicomplexa</taxon>
        <taxon>Aconoidasida</taxon>
        <taxon>Piroplasmida</taxon>
        <taxon>Theileriidae</taxon>
        <taxon>Theileria</taxon>
    </lineage>
</organism>
<dbReference type="PANTHER" id="PTHR22936:SF69">
    <property type="entry name" value="RHOMBOID-LIKE PROTEIN"/>
    <property type="match status" value="1"/>
</dbReference>
<reference evidence="13 14" key="1">
    <citation type="journal article" date="2005" name="Science">
        <title>Genome of the host-cell transforming parasite Theileria annulata compared with T. parva.</title>
        <authorList>
            <person name="Pain A."/>
            <person name="Renauld H."/>
            <person name="Berriman M."/>
            <person name="Murphy L."/>
            <person name="Yeats C.A."/>
            <person name="Weir W."/>
            <person name="Kerhornou A."/>
            <person name="Aslett M."/>
            <person name="Bishop R."/>
            <person name="Bouchier C."/>
            <person name="Cochet M."/>
            <person name="Coulson R.M.R."/>
            <person name="Cronin A."/>
            <person name="de Villiers E.P."/>
            <person name="Fraser A."/>
            <person name="Fosker N."/>
            <person name="Gardner M."/>
            <person name="Goble A."/>
            <person name="Griffiths-Jones S."/>
            <person name="Harris D.E."/>
            <person name="Katzer F."/>
            <person name="Larke N."/>
            <person name="Lord A."/>
            <person name="Maser P."/>
            <person name="McKellar S."/>
            <person name="Mooney P."/>
            <person name="Morton F."/>
            <person name="Nene V."/>
            <person name="O'Neil S."/>
            <person name="Price C."/>
            <person name="Quail M.A."/>
            <person name="Rabbinowitsch E."/>
            <person name="Rawlings N.D."/>
            <person name="Rutter S."/>
            <person name="Saunders D."/>
            <person name="Seeger K."/>
            <person name="Shah T."/>
            <person name="Squares R."/>
            <person name="Squares S."/>
            <person name="Tivey A."/>
            <person name="Walker A.R."/>
            <person name="Woodward J."/>
            <person name="Dobbelaere D.A.E."/>
            <person name="Langsley G."/>
            <person name="Rajandream M.A."/>
            <person name="McKeever D."/>
            <person name="Shiels B."/>
            <person name="Tait A."/>
            <person name="Barrell B.G."/>
            <person name="Hall N."/>
        </authorList>
    </citation>
    <scope>NUCLEOTIDE SEQUENCE [LARGE SCALE GENOMIC DNA]</scope>
    <source>
        <strain evidence="14">Ankara</strain>
    </source>
</reference>
<feature type="compositionally biased region" description="Low complexity" evidence="11">
    <location>
        <begin position="9"/>
        <end position="25"/>
    </location>
</feature>
<feature type="transmembrane region" description="Helical" evidence="10">
    <location>
        <begin position="348"/>
        <end position="368"/>
    </location>
</feature>
<dbReference type="Proteomes" id="UP000001950">
    <property type="component" value="Chromosome 2"/>
</dbReference>
<dbReference type="EC" id="3.4.21.105" evidence="10"/>
<gene>
    <name evidence="13" type="ORF">TA13905</name>
</gene>
<evidence type="ECO:0000256" key="10">
    <source>
        <dbReference type="RuleBase" id="RU362115"/>
    </source>
</evidence>
<name>Q4UES4_THEAN</name>
<keyword evidence="6 10" id="KW-0378">Hydrolase</keyword>
<evidence type="ECO:0000256" key="3">
    <source>
        <dbReference type="ARBA" id="ARBA00009045"/>
    </source>
</evidence>
<dbReference type="GO" id="GO:0004252">
    <property type="term" value="F:serine-type endopeptidase activity"/>
    <property type="evidence" value="ECO:0007669"/>
    <property type="project" value="InterPro"/>
</dbReference>
<evidence type="ECO:0000256" key="4">
    <source>
        <dbReference type="ARBA" id="ARBA00022670"/>
    </source>
</evidence>
<feature type="transmembrane region" description="Helical" evidence="10">
    <location>
        <begin position="256"/>
        <end position="278"/>
    </location>
</feature>
<feature type="transmembrane region" description="Helical" evidence="10">
    <location>
        <begin position="324"/>
        <end position="342"/>
    </location>
</feature>
<dbReference type="AlphaFoldDB" id="Q4UES4"/>
<dbReference type="InterPro" id="IPR002610">
    <property type="entry name" value="Peptidase_S54_rhomboid-like"/>
</dbReference>
<evidence type="ECO:0000256" key="6">
    <source>
        <dbReference type="ARBA" id="ARBA00022801"/>
    </source>
</evidence>
<keyword evidence="5 10" id="KW-0812">Transmembrane</keyword>
<feature type="transmembrane region" description="Helical" evidence="10">
    <location>
        <begin position="474"/>
        <end position="493"/>
    </location>
</feature>
<dbReference type="OrthoDB" id="418595at2759"/>
<dbReference type="InterPro" id="IPR035952">
    <property type="entry name" value="Rhomboid-like_sf"/>
</dbReference>
<comment type="function">
    <text evidence="10">Serine protease involved in intramembrane proteolysis.</text>
</comment>
<feature type="transmembrane region" description="Helical" evidence="10">
    <location>
        <begin position="505"/>
        <end position="525"/>
    </location>
</feature>
<keyword evidence="4 10" id="KW-0645">Protease</keyword>
<keyword evidence="8 10" id="KW-1133">Transmembrane helix</keyword>
<dbReference type="Pfam" id="PF01694">
    <property type="entry name" value="Rhomboid"/>
    <property type="match status" value="1"/>
</dbReference>
<comment type="catalytic activity">
    <reaction evidence="1 10">
        <text>Cleaves type-1 transmembrane domains using a catalytic dyad composed of serine and histidine that are contributed by different transmembrane domains.</text>
        <dbReference type="EC" id="3.4.21.105"/>
    </reaction>
</comment>
<feature type="domain" description="Peptidase S54 rhomboid" evidence="12">
    <location>
        <begin position="212"/>
        <end position="365"/>
    </location>
</feature>
<feature type="transmembrane region" description="Helical" evidence="10">
    <location>
        <begin position="95"/>
        <end position="115"/>
    </location>
</feature>
<feature type="region of interest" description="Disordered" evidence="11">
    <location>
        <begin position="1"/>
        <end position="25"/>
    </location>
</feature>
<evidence type="ECO:0000256" key="5">
    <source>
        <dbReference type="ARBA" id="ARBA00022692"/>
    </source>
</evidence>
<dbReference type="EMBL" id="CR940348">
    <property type="protein sequence ID" value="CAI74415.1"/>
    <property type="molecule type" value="Genomic_DNA"/>
</dbReference>
<dbReference type="STRING" id="5874.Q4UES4"/>
<evidence type="ECO:0000313" key="13">
    <source>
        <dbReference type="EMBL" id="CAI74415.1"/>
    </source>
</evidence>
<evidence type="ECO:0000256" key="11">
    <source>
        <dbReference type="SAM" id="MobiDB-lite"/>
    </source>
</evidence>
<evidence type="ECO:0000259" key="12">
    <source>
        <dbReference type="Pfam" id="PF01694"/>
    </source>
</evidence>
<keyword evidence="14" id="KW-1185">Reference proteome</keyword>
<feature type="transmembrane region" description="Helical" evidence="10">
    <location>
        <begin position="284"/>
        <end position="303"/>
    </location>
</feature>
<dbReference type="PANTHER" id="PTHR22936">
    <property type="entry name" value="RHOMBOID-RELATED"/>
    <property type="match status" value="1"/>
</dbReference>
<dbReference type="RefSeq" id="XP_952147.1">
    <property type="nucleotide sequence ID" value="XM_947054.1"/>
</dbReference>
<dbReference type="VEuPathDB" id="PiroplasmaDB:TA13905"/>
<evidence type="ECO:0000256" key="1">
    <source>
        <dbReference type="ARBA" id="ARBA00000156"/>
    </source>
</evidence>
<dbReference type="eggNOG" id="KOG2289">
    <property type="taxonomic scope" value="Eukaryota"/>
</dbReference>
<dbReference type="InParanoid" id="Q4UES4"/>
<sequence length="606" mass="68927">MTGTKDTKGTGTKANTTKANGTKVNIPKANNAKANLKVKTIGNIFDNKDTRINNELEKIRINDLKLVTSKTKFNKELIKLKDDSKHKDNPLRGRLVVCIFTSTAIIFTFFAQMIYNKTTFGGRCISRILYKNESNFIPIGHGACENNLLTNATKRVFMGPSEADKGWPIIKTTNIEREIKWYFPFETDSNTFQINSIFSFGGLETNYIRNYKEYFRLFWSMFMHKGVAHLLINLLSQIQILWIIEPDWGFIRTFLLYFISGLGSSITSASLDPCFITIGSSGALYGLYGGLLPYIIVLGNITISNFLDNFPHYFHCKNFYTIRQLDYIIKLIGIIGVLMGFTQNIDNYAHLGGCIFGLLWGFSTIRSISIFDACPRPTIDLDITPKRRSLNPPKGFPSYITTSSLVIYPLKELIIYLVLSPLRGYCLTKHRNVIIDLKGKNIKFSEETRNKFDFIFKRMEKNGTSVFKNRLREWIVRIISITLLVSPVTVLVHTYLDIAPKGAPIFPEGAFYILIISLVMTLLLFEEKMYSKFKPWGQMKFSGFAKCTCCYIKPEKLQRLQLPINTFWCFDDSDTANNLCQLQSGLDGGVINTTKAAALHLLGYLT</sequence>
<dbReference type="OMA" id="KCTLGER"/>
<keyword evidence="7 10" id="KW-0720">Serine protease</keyword>
<dbReference type="GeneID" id="3861915"/>
<evidence type="ECO:0000256" key="2">
    <source>
        <dbReference type="ARBA" id="ARBA00004141"/>
    </source>
</evidence>
<evidence type="ECO:0000313" key="14">
    <source>
        <dbReference type="Proteomes" id="UP000001950"/>
    </source>
</evidence>
<evidence type="ECO:0000256" key="8">
    <source>
        <dbReference type="ARBA" id="ARBA00022989"/>
    </source>
</evidence>
<proteinExistence type="inferred from homology"/>
<dbReference type="InterPro" id="IPR022764">
    <property type="entry name" value="Peptidase_S54_rhomboid_dom"/>
</dbReference>